<dbReference type="NCBIfam" id="NF006452">
    <property type="entry name" value="PRK08788.1"/>
    <property type="match status" value="1"/>
</dbReference>
<evidence type="ECO:0000256" key="2">
    <source>
        <dbReference type="RuleBase" id="RU003707"/>
    </source>
</evidence>
<organism evidence="3 4">
    <name type="scientific">Flavobacterium geliluteum</name>
    <dbReference type="NCBI Taxonomy" id="2816120"/>
    <lineage>
        <taxon>Bacteria</taxon>
        <taxon>Pseudomonadati</taxon>
        <taxon>Bacteroidota</taxon>
        <taxon>Flavobacteriia</taxon>
        <taxon>Flavobacteriales</taxon>
        <taxon>Flavobacteriaceae</taxon>
        <taxon>Flavobacterium</taxon>
    </lineage>
</organism>
<accession>A0A940XF99</accession>
<dbReference type="CDD" id="cd06558">
    <property type="entry name" value="crotonase-like"/>
    <property type="match status" value="1"/>
</dbReference>
<protein>
    <submittedName>
        <fullName evidence="3">Enoyl-CoA hydratase/isomerase family protein</fullName>
    </submittedName>
</protein>
<comment type="similarity">
    <text evidence="1 2">Belongs to the enoyl-CoA hydratase/isomerase family.</text>
</comment>
<dbReference type="EMBL" id="JAGFBV010000016">
    <property type="protein sequence ID" value="MBP4138629.1"/>
    <property type="molecule type" value="Genomic_DNA"/>
</dbReference>
<dbReference type="PANTHER" id="PTHR11941:SF54">
    <property type="entry name" value="ENOYL-COA HYDRATASE, MITOCHONDRIAL"/>
    <property type="match status" value="1"/>
</dbReference>
<sequence length="268" mass="30918">MEIKKNINIKHDYKNEILWIEIGSDDELFYSYETICNFYDSLDSIKNIIETKKLTHVFFKSSSKKVWSMGGDLEMFLNCIKNNDVHQLRDYAYKCVKIVCDINNGFRTNAIVVSILQGNAFGGGFECALSTHYILAEEHVKFSFPESLFGTFPGMGAYSLLTRKVGFFKSHEMINSSQKWDAHELFNLKLVTHIAKTQKGIADAIDLKSKNIFTSKNQFETVCSKLKVDELIEIVDIWINQVMSLDTNKIEFMRKLIDAQKKRTVFQI</sequence>
<name>A0A940XF99_9FLAO</name>
<dbReference type="PANTHER" id="PTHR11941">
    <property type="entry name" value="ENOYL-COA HYDRATASE-RELATED"/>
    <property type="match status" value="1"/>
</dbReference>
<dbReference type="Gene3D" id="6.20.390.30">
    <property type="match status" value="1"/>
</dbReference>
<dbReference type="InterPro" id="IPR029045">
    <property type="entry name" value="ClpP/crotonase-like_dom_sf"/>
</dbReference>
<dbReference type="Pfam" id="PF00378">
    <property type="entry name" value="ECH_1"/>
    <property type="match status" value="1"/>
</dbReference>
<dbReference type="Proteomes" id="UP000675047">
    <property type="component" value="Unassembled WGS sequence"/>
</dbReference>
<dbReference type="InterPro" id="IPR018376">
    <property type="entry name" value="Enoyl-CoA_hyd/isom_CS"/>
</dbReference>
<dbReference type="SUPFAM" id="SSF52096">
    <property type="entry name" value="ClpP/crotonase"/>
    <property type="match status" value="1"/>
</dbReference>
<dbReference type="AlphaFoldDB" id="A0A940XF99"/>
<gene>
    <name evidence="3" type="ORF">J3495_11075</name>
</gene>
<reference evidence="3 4" key="1">
    <citation type="submission" date="2021-03" db="EMBL/GenBank/DDBJ databases">
        <title>Flavobacterium Flabelliformis Sp. Nov. And Flavobacterium Geliluteum Sp. Nov., Two Novel Multidrug Resistant Psychrophilic Species Isolated From Antarctica.</title>
        <authorList>
            <person name="Kralova S."/>
            <person name="Busse H.J."/>
            <person name="Bezdicek M."/>
            <person name="Nykrynova M."/>
            <person name="Kroupova E."/>
            <person name="Krsek D."/>
            <person name="Sedlacek I."/>
        </authorList>
    </citation>
    <scope>NUCLEOTIDE SEQUENCE [LARGE SCALE GENOMIC DNA]</scope>
    <source>
        <strain evidence="3 4">P7388</strain>
    </source>
</reference>
<dbReference type="GO" id="GO:0003824">
    <property type="term" value="F:catalytic activity"/>
    <property type="evidence" value="ECO:0007669"/>
    <property type="project" value="InterPro"/>
</dbReference>
<comment type="caution">
    <text evidence="3">The sequence shown here is derived from an EMBL/GenBank/DDBJ whole genome shotgun (WGS) entry which is preliminary data.</text>
</comment>
<proteinExistence type="inferred from homology"/>
<evidence type="ECO:0000313" key="4">
    <source>
        <dbReference type="Proteomes" id="UP000675047"/>
    </source>
</evidence>
<dbReference type="GO" id="GO:0006635">
    <property type="term" value="P:fatty acid beta-oxidation"/>
    <property type="evidence" value="ECO:0007669"/>
    <property type="project" value="TreeGrafter"/>
</dbReference>
<dbReference type="PROSITE" id="PS00166">
    <property type="entry name" value="ENOYL_COA_HYDRATASE"/>
    <property type="match status" value="1"/>
</dbReference>
<evidence type="ECO:0000256" key="1">
    <source>
        <dbReference type="ARBA" id="ARBA00005254"/>
    </source>
</evidence>
<evidence type="ECO:0000313" key="3">
    <source>
        <dbReference type="EMBL" id="MBP4138629.1"/>
    </source>
</evidence>
<keyword evidence="4" id="KW-1185">Reference proteome</keyword>
<dbReference type="Gene3D" id="3.90.226.10">
    <property type="entry name" value="2-enoyl-CoA Hydratase, Chain A, domain 1"/>
    <property type="match status" value="1"/>
</dbReference>
<dbReference type="InterPro" id="IPR001753">
    <property type="entry name" value="Enoyl-CoA_hydra/iso"/>
</dbReference>